<dbReference type="Gene3D" id="3.30.70.270">
    <property type="match status" value="1"/>
</dbReference>
<dbReference type="InterPro" id="IPR001633">
    <property type="entry name" value="EAL_dom"/>
</dbReference>
<dbReference type="InterPro" id="IPR005330">
    <property type="entry name" value="MHYT_dom"/>
</dbReference>
<organism evidence="6 7">
    <name type="scientific">Methylobacterium gossipiicola</name>
    <dbReference type="NCBI Taxonomy" id="582675"/>
    <lineage>
        <taxon>Bacteria</taxon>
        <taxon>Pseudomonadati</taxon>
        <taxon>Pseudomonadota</taxon>
        <taxon>Alphaproteobacteria</taxon>
        <taxon>Hyphomicrobiales</taxon>
        <taxon>Methylobacteriaceae</taxon>
        <taxon>Methylobacterium</taxon>
    </lineage>
</organism>
<feature type="transmembrane region" description="Helical" evidence="1">
    <location>
        <begin position="85"/>
        <end position="109"/>
    </location>
</feature>
<feature type="domain" description="GGDEF" evidence="4">
    <location>
        <begin position="408"/>
        <end position="541"/>
    </location>
</feature>
<dbReference type="CDD" id="cd00130">
    <property type="entry name" value="PAS"/>
    <property type="match status" value="1"/>
</dbReference>
<sequence>MTRAVDCTTMEYRYGFITLSVVICFLVCFVVTTAISQEERSTNRSNARSDLPLFRWVYISSAIFGCCVWSLHFVALLAFHRATYVAYDLIMALGSILVTVFGIMATFALRDRLPRTRTASVLPGILLGLSIVAMHYQGLSAMYAWSHITFDTISVTASVGLTLGFAIAALIRGRTLIGLIRRIEVAAWLALALCGLHFTATIDEAAPTPVPVDDAATIVASTQLGLAFGSVSLLVLCAGLMTLFLQRHLSQRSLIEMDRMRLLGDLAHEVLLIHRDGQVLEVNSAGSRLFGRPIEDIIGRPILDLFSEAGAPALTRRAHQRSEDLQPEEFEAQTATGLLVPVELSCRRIEFGGEPATAVALRDLSALRRDEARIRHLALHDALTDLPNRYLMEQRIGHALDVATASGETIAIIYLDLDRFKPINDLHGHATGDALLVQVAKRLLSELRASDTLARIGGDEFVVVLSPVPSPAHVSEVTGRLIAGLARPFHLDLQIVTIGASAGIALYPQDGRTVESLLRAADTALYRVKDEGRGGLRFFEASMNAQLHARRQLEQELSGAIDRDELQLFYQPIVNAKTGEIETFEALIRWRHPVRGLVSPVEFIPLAEQADLIAAIGQWVIDTACAAAATWPKPWRVSVNVSPSQFRQSDVPALAAAALARNALDANRLVIEITESVFIQDAANAVDVLSRLRRQGVHLALDDFGSGYSSLSYLQRFKFDKIKIDQSFVRRLGQSSDTLTIIHAIANLGHNLGLHVTVEGVETAEQLAILKEIGFDQMQGYLFGKPAPTLTVTDFEQARLRAMFQEPDLRAWA</sequence>
<evidence type="ECO:0000259" key="3">
    <source>
        <dbReference type="PROSITE" id="PS50883"/>
    </source>
</evidence>
<dbReference type="SUPFAM" id="SSF141868">
    <property type="entry name" value="EAL domain-like"/>
    <property type="match status" value="1"/>
</dbReference>
<dbReference type="CDD" id="cd01949">
    <property type="entry name" value="GGDEF"/>
    <property type="match status" value="1"/>
</dbReference>
<dbReference type="SMART" id="SM00267">
    <property type="entry name" value="GGDEF"/>
    <property type="match status" value="1"/>
</dbReference>
<feature type="transmembrane region" description="Helical" evidence="1">
    <location>
        <begin position="152"/>
        <end position="171"/>
    </location>
</feature>
<dbReference type="InterPro" id="IPR035919">
    <property type="entry name" value="EAL_sf"/>
</dbReference>
<keyword evidence="1" id="KW-0812">Transmembrane</keyword>
<dbReference type="PROSITE" id="PS50924">
    <property type="entry name" value="MHYT"/>
    <property type="match status" value="1"/>
</dbReference>
<dbReference type="InterPro" id="IPR029787">
    <property type="entry name" value="Nucleotide_cyclase"/>
</dbReference>
<dbReference type="PANTHER" id="PTHR44757">
    <property type="entry name" value="DIGUANYLATE CYCLASE DGCP"/>
    <property type="match status" value="1"/>
</dbReference>
<proteinExistence type="predicted"/>
<dbReference type="Pfam" id="PF03707">
    <property type="entry name" value="MHYT"/>
    <property type="match status" value="1"/>
</dbReference>
<feature type="transmembrane region" description="Helical" evidence="1">
    <location>
        <begin position="121"/>
        <end position="146"/>
    </location>
</feature>
<dbReference type="AlphaFoldDB" id="A0A1I2WP85"/>
<evidence type="ECO:0000313" key="6">
    <source>
        <dbReference type="EMBL" id="SFH01421.1"/>
    </source>
</evidence>
<dbReference type="InterPro" id="IPR000160">
    <property type="entry name" value="GGDEF_dom"/>
</dbReference>
<feature type="transmembrane region" description="Helical" evidence="1">
    <location>
        <begin position="222"/>
        <end position="245"/>
    </location>
</feature>
<feature type="domain" description="MHYT" evidence="5">
    <location>
        <begin position="12"/>
        <end position="207"/>
    </location>
</feature>
<dbReference type="GO" id="GO:0016020">
    <property type="term" value="C:membrane"/>
    <property type="evidence" value="ECO:0007669"/>
    <property type="project" value="UniProtKB-UniRule"/>
</dbReference>
<dbReference type="Gene3D" id="3.30.450.20">
    <property type="entry name" value="PAS domain"/>
    <property type="match status" value="1"/>
</dbReference>
<dbReference type="PROSITE" id="PS50887">
    <property type="entry name" value="GGDEF"/>
    <property type="match status" value="1"/>
</dbReference>
<dbReference type="SMART" id="SM00091">
    <property type="entry name" value="PAS"/>
    <property type="match status" value="1"/>
</dbReference>
<dbReference type="PANTHER" id="PTHR44757:SF2">
    <property type="entry name" value="BIOFILM ARCHITECTURE MAINTENANCE PROTEIN MBAA"/>
    <property type="match status" value="1"/>
</dbReference>
<dbReference type="InterPro" id="IPR035965">
    <property type="entry name" value="PAS-like_dom_sf"/>
</dbReference>
<evidence type="ECO:0000313" key="7">
    <source>
        <dbReference type="Proteomes" id="UP000199229"/>
    </source>
</evidence>
<keyword evidence="7" id="KW-1185">Reference proteome</keyword>
<name>A0A1I2WP85_9HYPH</name>
<dbReference type="InterPro" id="IPR043128">
    <property type="entry name" value="Rev_trsase/Diguanyl_cyclase"/>
</dbReference>
<keyword evidence="1" id="KW-1133">Transmembrane helix</keyword>
<reference evidence="7" key="1">
    <citation type="submission" date="2016-10" db="EMBL/GenBank/DDBJ databases">
        <authorList>
            <person name="Varghese N."/>
            <person name="Submissions S."/>
        </authorList>
    </citation>
    <scope>NUCLEOTIDE SEQUENCE [LARGE SCALE GENOMIC DNA]</scope>
    <source>
        <strain evidence="7">Gh-105</strain>
    </source>
</reference>
<feature type="domain" description="EAL" evidence="3">
    <location>
        <begin position="550"/>
        <end position="800"/>
    </location>
</feature>
<evidence type="ECO:0000259" key="4">
    <source>
        <dbReference type="PROSITE" id="PS50887"/>
    </source>
</evidence>
<gene>
    <name evidence="6" type="ORF">SAMN05192565_1243</name>
</gene>
<dbReference type="PROSITE" id="PS50883">
    <property type="entry name" value="EAL"/>
    <property type="match status" value="1"/>
</dbReference>
<dbReference type="EMBL" id="FOPM01000024">
    <property type="protein sequence ID" value="SFH01421.1"/>
    <property type="molecule type" value="Genomic_DNA"/>
</dbReference>
<protein>
    <submittedName>
        <fullName evidence="6">PAS domain S-box-containing protein/diguanylate cyclase (GGDEF) domain-containing protein</fullName>
    </submittedName>
</protein>
<evidence type="ECO:0000259" key="2">
    <source>
        <dbReference type="PROSITE" id="PS50112"/>
    </source>
</evidence>
<dbReference type="NCBIfam" id="TIGR00229">
    <property type="entry name" value="sensory_box"/>
    <property type="match status" value="1"/>
</dbReference>
<feature type="transmembrane region" description="Helical" evidence="1">
    <location>
        <begin position="12"/>
        <end position="35"/>
    </location>
</feature>
<dbReference type="Gene3D" id="3.20.20.450">
    <property type="entry name" value="EAL domain"/>
    <property type="match status" value="1"/>
</dbReference>
<dbReference type="SUPFAM" id="SSF55785">
    <property type="entry name" value="PYP-like sensor domain (PAS domain)"/>
    <property type="match status" value="1"/>
</dbReference>
<dbReference type="SMART" id="SM00052">
    <property type="entry name" value="EAL"/>
    <property type="match status" value="1"/>
</dbReference>
<dbReference type="PROSITE" id="PS50112">
    <property type="entry name" value="PAS"/>
    <property type="match status" value="1"/>
</dbReference>
<evidence type="ECO:0000256" key="1">
    <source>
        <dbReference type="PROSITE-ProRule" id="PRU00244"/>
    </source>
</evidence>
<dbReference type="Pfam" id="PF00990">
    <property type="entry name" value="GGDEF"/>
    <property type="match status" value="1"/>
</dbReference>
<evidence type="ECO:0000259" key="5">
    <source>
        <dbReference type="PROSITE" id="PS50924"/>
    </source>
</evidence>
<dbReference type="NCBIfam" id="TIGR00254">
    <property type="entry name" value="GGDEF"/>
    <property type="match status" value="1"/>
</dbReference>
<dbReference type="CDD" id="cd01948">
    <property type="entry name" value="EAL"/>
    <property type="match status" value="1"/>
</dbReference>
<dbReference type="Pfam" id="PF13426">
    <property type="entry name" value="PAS_9"/>
    <property type="match status" value="1"/>
</dbReference>
<dbReference type="InterPro" id="IPR052155">
    <property type="entry name" value="Biofilm_reg_signaling"/>
</dbReference>
<dbReference type="STRING" id="582675.SAMN05192565_1243"/>
<feature type="transmembrane region" description="Helical" evidence="1">
    <location>
        <begin position="56"/>
        <end position="79"/>
    </location>
</feature>
<accession>A0A1I2WP85</accession>
<dbReference type="Pfam" id="PF00563">
    <property type="entry name" value="EAL"/>
    <property type="match status" value="1"/>
</dbReference>
<dbReference type="Proteomes" id="UP000199229">
    <property type="component" value="Unassembled WGS sequence"/>
</dbReference>
<keyword evidence="1" id="KW-0472">Membrane</keyword>
<dbReference type="InterPro" id="IPR000014">
    <property type="entry name" value="PAS"/>
</dbReference>
<dbReference type="SUPFAM" id="SSF55073">
    <property type="entry name" value="Nucleotide cyclase"/>
    <property type="match status" value="1"/>
</dbReference>
<feature type="domain" description="PAS" evidence="2">
    <location>
        <begin position="255"/>
        <end position="306"/>
    </location>
</feature>